<dbReference type="InterPro" id="IPR050639">
    <property type="entry name" value="SSR_resolvase"/>
</dbReference>
<feature type="domain" description="Resolvase/invertase-type recombinase catalytic" evidence="1">
    <location>
        <begin position="6"/>
        <end position="153"/>
    </location>
</feature>
<dbReference type="Pfam" id="PF13408">
    <property type="entry name" value="Zn_ribbon_recom"/>
    <property type="match status" value="1"/>
</dbReference>
<dbReference type="PROSITE" id="PS51736">
    <property type="entry name" value="RECOMBINASES_3"/>
    <property type="match status" value="1"/>
</dbReference>
<dbReference type="AlphaFoldDB" id="A0A345HQ32"/>
<evidence type="ECO:0000313" key="3">
    <source>
        <dbReference type="EMBL" id="AXG78806.1"/>
    </source>
</evidence>
<protein>
    <submittedName>
        <fullName evidence="3">Recombinase family protein</fullName>
    </submittedName>
</protein>
<dbReference type="SUPFAM" id="SSF53041">
    <property type="entry name" value="Resolvase-like"/>
    <property type="match status" value="1"/>
</dbReference>
<dbReference type="Gene3D" id="3.40.50.1390">
    <property type="entry name" value="Resolvase, N-terminal catalytic domain"/>
    <property type="match status" value="1"/>
</dbReference>
<dbReference type="PROSITE" id="PS51737">
    <property type="entry name" value="RECOMBINASE_DNA_BIND"/>
    <property type="match status" value="1"/>
</dbReference>
<accession>A0A345HQ32</accession>
<dbReference type="CDD" id="cd00338">
    <property type="entry name" value="Ser_Recombinase"/>
    <property type="match status" value="1"/>
</dbReference>
<dbReference type="PANTHER" id="PTHR30461">
    <property type="entry name" value="DNA-INVERTASE FROM LAMBDOID PROPHAGE"/>
    <property type="match status" value="1"/>
</dbReference>
<evidence type="ECO:0000259" key="2">
    <source>
        <dbReference type="PROSITE" id="PS51737"/>
    </source>
</evidence>
<dbReference type="InterPro" id="IPR038109">
    <property type="entry name" value="DNA_bind_recomb_sf"/>
</dbReference>
<evidence type="ECO:0000313" key="4">
    <source>
        <dbReference type="Proteomes" id="UP000253868"/>
    </source>
</evidence>
<organism evidence="3 4">
    <name type="scientific">Streptomyces paludis</name>
    <dbReference type="NCBI Taxonomy" id="2282738"/>
    <lineage>
        <taxon>Bacteria</taxon>
        <taxon>Bacillati</taxon>
        <taxon>Actinomycetota</taxon>
        <taxon>Actinomycetes</taxon>
        <taxon>Kitasatosporales</taxon>
        <taxon>Streptomycetaceae</taxon>
        <taxon>Streptomyces</taxon>
    </lineage>
</organism>
<keyword evidence="4" id="KW-1185">Reference proteome</keyword>
<reference evidence="4" key="1">
    <citation type="submission" date="2018-07" db="EMBL/GenBank/DDBJ databases">
        <authorList>
            <person name="Zhao J."/>
        </authorList>
    </citation>
    <scope>NUCLEOTIDE SEQUENCE [LARGE SCALE GENOMIC DNA]</scope>
    <source>
        <strain evidence="4">GSSD-12</strain>
    </source>
</reference>
<dbReference type="OrthoDB" id="3372479at2"/>
<dbReference type="InterPro" id="IPR036162">
    <property type="entry name" value="Resolvase-like_N_sf"/>
</dbReference>
<feature type="domain" description="Recombinase" evidence="2">
    <location>
        <begin position="161"/>
        <end position="290"/>
    </location>
</feature>
<gene>
    <name evidence="3" type="ORF">DVK44_15065</name>
</gene>
<name>A0A345HQ32_9ACTN</name>
<dbReference type="SMART" id="SM00857">
    <property type="entry name" value="Resolvase"/>
    <property type="match status" value="1"/>
</dbReference>
<dbReference type="Proteomes" id="UP000253868">
    <property type="component" value="Chromosome"/>
</dbReference>
<dbReference type="Pfam" id="PF00239">
    <property type="entry name" value="Resolvase"/>
    <property type="match status" value="1"/>
</dbReference>
<dbReference type="InterPro" id="IPR011109">
    <property type="entry name" value="DNA_bind_recombinase_dom"/>
</dbReference>
<dbReference type="RefSeq" id="WP_114660143.1">
    <property type="nucleotide sequence ID" value="NZ_CP031194.1"/>
</dbReference>
<dbReference type="KEGG" id="spad:DVK44_15065"/>
<dbReference type="InterPro" id="IPR025827">
    <property type="entry name" value="Zn_ribbon_recom_dom"/>
</dbReference>
<proteinExistence type="predicted"/>
<dbReference type="Gene3D" id="3.90.1750.20">
    <property type="entry name" value="Putative Large Serine Recombinase, Chain B, Domain 2"/>
    <property type="match status" value="1"/>
</dbReference>
<evidence type="ECO:0000259" key="1">
    <source>
        <dbReference type="PROSITE" id="PS51736"/>
    </source>
</evidence>
<dbReference type="Pfam" id="PF07508">
    <property type="entry name" value="Recombinase"/>
    <property type="match status" value="1"/>
</dbReference>
<dbReference type="PANTHER" id="PTHR30461:SF23">
    <property type="entry name" value="DNA RECOMBINASE-RELATED"/>
    <property type="match status" value="1"/>
</dbReference>
<dbReference type="GO" id="GO:0000150">
    <property type="term" value="F:DNA strand exchange activity"/>
    <property type="evidence" value="ECO:0007669"/>
    <property type="project" value="InterPro"/>
</dbReference>
<dbReference type="InterPro" id="IPR006119">
    <property type="entry name" value="Resolv_N"/>
</dbReference>
<dbReference type="EMBL" id="CP031194">
    <property type="protein sequence ID" value="AXG78806.1"/>
    <property type="molecule type" value="Genomic_DNA"/>
</dbReference>
<dbReference type="GO" id="GO:0003677">
    <property type="term" value="F:DNA binding"/>
    <property type="evidence" value="ECO:0007669"/>
    <property type="project" value="InterPro"/>
</dbReference>
<sequence length="513" mass="56112">MHHHTIADLYLRLSLDREGKTAIDRQEADCRAWAERNGITVRKVHIDRGRSGYKSVSRKGFDAAITAVTSGVVGVLIVWKLDRLSRKGIGEVGKALDDFSRVGGRLVSVMDGLDTANDSARVTIALLAELARNESRNLGMRVSSAKRFLRQRGQWIGGQPPYGLKVDPDTKRLVHDPETAVYARLIADEALSGKALVHVARFLNEHGIESSRGGKWNSSSVMQLLRGPAFAGLMPQTMYEEAADGTRKYGSKVIPYRDPETLDTVSIGEGIITVGERELIIRQLESRTFPLAGKRHGHKQGTALLTGIARCGLCGARMSQAGTSYACSSNRMGRGCVGVTARVESLDAYVSDAFLSRLPALEPDDDLLAVIAERWVKQEDPEVFAKRDAVEAEIREEGARLADLEEARYVRGEFSGADAIDRYNRLAGRLRGRIEGLRMGLAEMPAPTIDITPLLDGELLGEAWEASDTAGRRERLRLAMDSVTVSKGRRGARFVGHERCAIAWADHSGDLGA</sequence>